<gene>
    <name evidence="2" type="ORF">BN4615_P5163</name>
</gene>
<evidence type="ECO:0000256" key="1">
    <source>
        <dbReference type="SAM" id="MobiDB-lite"/>
    </source>
</evidence>
<dbReference type="AlphaFoldDB" id="A0A1M4E9N2"/>
<sequence length="48" mass="5083">MGAVDLRIERGRPPVDPPPQRPRASWHLRANAIVVGWLALTRGGGAGG</sequence>
<protein>
    <submittedName>
        <fullName evidence="2">Multicopper oxidase</fullName>
    </submittedName>
</protein>
<feature type="compositionally biased region" description="Basic and acidic residues" evidence="1">
    <location>
        <begin position="1"/>
        <end position="13"/>
    </location>
</feature>
<dbReference type="EMBL" id="LT559118">
    <property type="protein sequence ID" value="SBO95647.1"/>
    <property type="molecule type" value="Genomic_DNA"/>
</dbReference>
<dbReference type="RefSeq" id="WP_225275007.1">
    <property type="nucleotide sequence ID" value="NZ_CP084058.1"/>
</dbReference>
<reference evidence="2" key="1">
    <citation type="submission" date="2016-04" db="EMBL/GenBank/DDBJ databases">
        <authorList>
            <person name="Evans L.H."/>
            <person name="Alamgir A."/>
            <person name="Owens N."/>
            <person name="Weber N.D."/>
            <person name="Virtaneva K."/>
            <person name="Barbian K."/>
            <person name="Babar A."/>
            <person name="Rosenke K."/>
        </authorList>
    </citation>
    <scope>NUCLEOTIDE SEQUENCE</scope>
    <source>
        <strain evidence="2">Nono1</strain>
    </source>
</reference>
<evidence type="ECO:0000313" key="2">
    <source>
        <dbReference type="EMBL" id="SBO95647.1"/>
    </source>
</evidence>
<feature type="region of interest" description="Disordered" evidence="1">
    <location>
        <begin position="1"/>
        <end position="23"/>
    </location>
</feature>
<accession>A0A1M4E9N2</accession>
<proteinExistence type="predicted"/>
<organism evidence="2">
    <name type="scientific">Nonomuraea gerenzanensis</name>
    <dbReference type="NCBI Taxonomy" id="93944"/>
    <lineage>
        <taxon>Bacteria</taxon>
        <taxon>Bacillati</taxon>
        <taxon>Actinomycetota</taxon>
        <taxon>Actinomycetes</taxon>
        <taxon>Streptosporangiales</taxon>
        <taxon>Streptosporangiaceae</taxon>
        <taxon>Nonomuraea</taxon>
    </lineage>
</organism>
<name>A0A1M4E9N2_9ACTN</name>